<name>A0AAN9R390_CANGL</name>
<proteinExistence type="predicted"/>
<sequence>MKLEFELASLHSDISLGCDFQSFKQKDNDVDSTGYKSEDFIVQEYETRVSTNIKRSPNSPINDPPEETNSFEDSTNLYMDRSVTECEAEVCPKDASYKIIKDICVDEEGPTKDSILFGRKVDENINNFFSSWSCENKQTMKDNIGTNVLNPPATEESHQVFSKHYQSKDLMQQEEATTQKFDDNIYKEVIVPGDKVLLPELPIENSRPSDTKGDEIEHNHVKVVSEPELNPQLEKPRNVIEDEVISSPVLELAVNELNNNINDSSGLRQENRDITNQFDHLALGTCGETQNEDVKSDSHDATNQVHNKLGPLPYSRSISLRSDSSTASARSFSFPTLQPEWNSSPVRMEKPDRSGCKVMNDTIDNTTNENWDSTNSSSNTTLSNVAIMGLETSNIVVSNPLCLPTNPPNAMVKNPIVIPSVVPNSMTT</sequence>
<comment type="caution">
    <text evidence="2">The sequence shown here is derived from an EMBL/GenBank/DDBJ whole genome shotgun (WGS) entry which is preliminary data.</text>
</comment>
<dbReference type="GO" id="GO:0009786">
    <property type="term" value="P:regulation of asymmetric cell division"/>
    <property type="evidence" value="ECO:0007669"/>
    <property type="project" value="InterPro"/>
</dbReference>
<dbReference type="PANTHER" id="PTHR33914">
    <property type="entry name" value="18S PRE-RIBOSOMAL ASSEMBLY PROTEIN GAR2-LIKE PROTEIN"/>
    <property type="match status" value="1"/>
</dbReference>
<evidence type="ECO:0000256" key="1">
    <source>
        <dbReference type="SAM" id="MobiDB-lite"/>
    </source>
</evidence>
<evidence type="ECO:0000313" key="2">
    <source>
        <dbReference type="EMBL" id="KAK7360680.1"/>
    </source>
</evidence>
<dbReference type="EMBL" id="JAYMYQ010000001">
    <property type="protein sequence ID" value="KAK7360680.1"/>
    <property type="molecule type" value="Genomic_DNA"/>
</dbReference>
<dbReference type="Proteomes" id="UP001367508">
    <property type="component" value="Unassembled WGS sequence"/>
</dbReference>
<feature type="compositionally biased region" description="Polar residues" evidence="1">
    <location>
        <begin position="51"/>
        <end position="63"/>
    </location>
</feature>
<organism evidence="2 3">
    <name type="scientific">Canavalia gladiata</name>
    <name type="common">Sword bean</name>
    <name type="synonym">Dolichos gladiatus</name>
    <dbReference type="NCBI Taxonomy" id="3824"/>
    <lineage>
        <taxon>Eukaryota</taxon>
        <taxon>Viridiplantae</taxon>
        <taxon>Streptophyta</taxon>
        <taxon>Embryophyta</taxon>
        <taxon>Tracheophyta</taxon>
        <taxon>Spermatophyta</taxon>
        <taxon>Magnoliopsida</taxon>
        <taxon>eudicotyledons</taxon>
        <taxon>Gunneridae</taxon>
        <taxon>Pentapetalae</taxon>
        <taxon>rosids</taxon>
        <taxon>fabids</taxon>
        <taxon>Fabales</taxon>
        <taxon>Fabaceae</taxon>
        <taxon>Papilionoideae</taxon>
        <taxon>50 kb inversion clade</taxon>
        <taxon>NPAAA clade</taxon>
        <taxon>indigoferoid/millettioid clade</taxon>
        <taxon>Phaseoleae</taxon>
        <taxon>Canavalia</taxon>
    </lineage>
</organism>
<protein>
    <submittedName>
        <fullName evidence="2">Uncharacterized protein</fullName>
    </submittedName>
</protein>
<evidence type="ECO:0000313" key="3">
    <source>
        <dbReference type="Proteomes" id="UP001367508"/>
    </source>
</evidence>
<gene>
    <name evidence="2" type="ORF">VNO77_02689</name>
</gene>
<accession>A0AAN9R390</accession>
<reference evidence="2 3" key="1">
    <citation type="submission" date="2024-01" db="EMBL/GenBank/DDBJ databases">
        <title>The genomes of 5 underutilized Papilionoideae crops provide insights into root nodulation and disease resistanc.</title>
        <authorList>
            <person name="Jiang F."/>
        </authorList>
    </citation>
    <scope>NUCLEOTIDE SEQUENCE [LARGE SCALE GENOMIC DNA]</scope>
    <source>
        <strain evidence="2">LVBAO_FW01</strain>
        <tissue evidence="2">Leaves</tissue>
    </source>
</reference>
<dbReference type="AlphaFoldDB" id="A0AAN9R390"/>
<dbReference type="PANTHER" id="PTHR33914:SF2">
    <property type="entry name" value="OS02G0582100 PROTEIN"/>
    <property type="match status" value="1"/>
</dbReference>
<keyword evidence="3" id="KW-1185">Reference proteome</keyword>
<dbReference type="InterPro" id="IPR040378">
    <property type="entry name" value="BASL"/>
</dbReference>
<feature type="region of interest" description="Disordered" evidence="1">
    <location>
        <begin position="51"/>
        <end position="72"/>
    </location>
</feature>